<evidence type="ECO:0000313" key="3">
    <source>
        <dbReference type="Proteomes" id="UP000298173"/>
    </source>
</evidence>
<dbReference type="InterPro" id="IPR014914">
    <property type="entry name" value="RES_dom"/>
</dbReference>
<proteinExistence type="predicted"/>
<gene>
    <name evidence="2" type="ORF">E3O06_17130</name>
</gene>
<dbReference type="Proteomes" id="UP000298173">
    <property type="component" value="Unassembled WGS sequence"/>
</dbReference>
<dbReference type="EMBL" id="SOEY01000035">
    <property type="protein sequence ID" value="TFB67753.1"/>
    <property type="molecule type" value="Genomic_DNA"/>
</dbReference>
<organism evidence="2 3">
    <name type="scientific">Cryobacterium glaciale</name>
    <dbReference type="NCBI Taxonomy" id="1259145"/>
    <lineage>
        <taxon>Bacteria</taxon>
        <taxon>Bacillati</taxon>
        <taxon>Actinomycetota</taxon>
        <taxon>Actinomycetes</taxon>
        <taxon>Micrococcales</taxon>
        <taxon>Microbacteriaceae</taxon>
        <taxon>Cryobacterium</taxon>
    </lineage>
</organism>
<keyword evidence="3" id="KW-1185">Reference proteome</keyword>
<reference evidence="2 3" key="1">
    <citation type="submission" date="2019-03" db="EMBL/GenBank/DDBJ databases">
        <title>Genomics of glacier-inhabiting Cryobacterium strains.</title>
        <authorList>
            <person name="Liu Q."/>
            <person name="Xin Y.-H."/>
        </authorList>
    </citation>
    <scope>NUCLEOTIDE SEQUENCE [LARGE SCALE GENOMIC DNA]</scope>
    <source>
        <strain evidence="2 3">HLT2-23</strain>
    </source>
</reference>
<feature type="domain" description="RES" evidence="1">
    <location>
        <begin position="26"/>
        <end position="100"/>
    </location>
</feature>
<dbReference type="AlphaFoldDB" id="A0A4R8UNT5"/>
<dbReference type="Pfam" id="PF08808">
    <property type="entry name" value="RES"/>
    <property type="match status" value="1"/>
</dbReference>
<comment type="caution">
    <text evidence="2">The sequence shown here is derived from an EMBL/GenBank/DDBJ whole genome shotgun (WGS) entry which is preliminary data.</text>
</comment>
<evidence type="ECO:0000259" key="1">
    <source>
        <dbReference type="Pfam" id="PF08808"/>
    </source>
</evidence>
<accession>A0A4R8UNT5</accession>
<sequence>MRCRRIVEITPDATNRLAVRTDPGEVWRIGYGPEPWNWVDWAHAVNGRFNGRWDALDSAYRTIYAGSTLFACLVEVLARFRLDPLFQADMVGIDVDEADAALYSTVPIGIVDEAWLKVRSASRANLSGGVLRRRGFRNDRSASSRVRRACRWVGIG</sequence>
<name>A0A4R8UNT5_9MICO</name>
<evidence type="ECO:0000313" key="2">
    <source>
        <dbReference type="EMBL" id="TFB67753.1"/>
    </source>
</evidence>
<protein>
    <submittedName>
        <fullName evidence="2">RES domain-containing protein</fullName>
    </submittedName>
</protein>
<dbReference type="OrthoDB" id="4722229at2"/>